<protein>
    <submittedName>
        <fullName evidence="1">Uncharacterized protein</fullName>
    </submittedName>
</protein>
<comment type="caution">
    <text evidence="1">The sequence shown here is derived from an EMBL/GenBank/DDBJ whole genome shotgun (WGS) entry which is preliminary data.</text>
</comment>
<dbReference type="EMBL" id="LXQA010300673">
    <property type="protein sequence ID" value="MCI42130.1"/>
    <property type="molecule type" value="Genomic_DNA"/>
</dbReference>
<accession>A0A392S285</accession>
<evidence type="ECO:0000313" key="2">
    <source>
        <dbReference type="Proteomes" id="UP000265520"/>
    </source>
</evidence>
<sequence>MENPLLYKFSSRKAYKQALRLTTAASFRSEGRVPFT</sequence>
<organism evidence="1 2">
    <name type="scientific">Trifolium medium</name>
    <dbReference type="NCBI Taxonomy" id="97028"/>
    <lineage>
        <taxon>Eukaryota</taxon>
        <taxon>Viridiplantae</taxon>
        <taxon>Streptophyta</taxon>
        <taxon>Embryophyta</taxon>
        <taxon>Tracheophyta</taxon>
        <taxon>Spermatophyta</taxon>
        <taxon>Magnoliopsida</taxon>
        <taxon>eudicotyledons</taxon>
        <taxon>Gunneridae</taxon>
        <taxon>Pentapetalae</taxon>
        <taxon>rosids</taxon>
        <taxon>fabids</taxon>
        <taxon>Fabales</taxon>
        <taxon>Fabaceae</taxon>
        <taxon>Papilionoideae</taxon>
        <taxon>50 kb inversion clade</taxon>
        <taxon>NPAAA clade</taxon>
        <taxon>Hologalegina</taxon>
        <taxon>IRL clade</taxon>
        <taxon>Trifolieae</taxon>
        <taxon>Trifolium</taxon>
    </lineage>
</organism>
<evidence type="ECO:0000313" key="1">
    <source>
        <dbReference type="EMBL" id="MCI42130.1"/>
    </source>
</evidence>
<keyword evidence="2" id="KW-1185">Reference proteome</keyword>
<reference evidence="1 2" key="1">
    <citation type="journal article" date="2018" name="Front. Plant Sci.">
        <title>Red Clover (Trifolium pratense) and Zigzag Clover (T. medium) - A Picture of Genomic Similarities and Differences.</title>
        <authorList>
            <person name="Dluhosova J."/>
            <person name="Istvanek J."/>
            <person name="Nedelnik J."/>
            <person name="Repkova J."/>
        </authorList>
    </citation>
    <scope>NUCLEOTIDE SEQUENCE [LARGE SCALE GENOMIC DNA]</scope>
    <source>
        <strain evidence="2">cv. 10/8</strain>
        <tissue evidence="1">Leaf</tissue>
    </source>
</reference>
<dbReference type="AlphaFoldDB" id="A0A392S285"/>
<feature type="non-terminal residue" evidence="1">
    <location>
        <position position="36"/>
    </location>
</feature>
<name>A0A392S285_9FABA</name>
<proteinExistence type="predicted"/>
<dbReference type="Proteomes" id="UP000265520">
    <property type="component" value="Unassembled WGS sequence"/>
</dbReference>